<feature type="non-terminal residue" evidence="1">
    <location>
        <position position="1"/>
    </location>
</feature>
<evidence type="ECO:0000313" key="1">
    <source>
        <dbReference type="EMBL" id="GAI09014.1"/>
    </source>
</evidence>
<organism evidence="1">
    <name type="scientific">marine sediment metagenome</name>
    <dbReference type="NCBI Taxonomy" id="412755"/>
    <lineage>
        <taxon>unclassified sequences</taxon>
        <taxon>metagenomes</taxon>
        <taxon>ecological metagenomes</taxon>
    </lineage>
</organism>
<protein>
    <submittedName>
        <fullName evidence="1">Uncharacterized protein</fullName>
    </submittedName>
</protein>
<gene>
    <name evidence="1" type="ORF">S06H3_12616</name>
</gene>
<comment type="caution">
    <text evidence="1">The sequence shown here is derived from an EMBL/GenBank/DDBJ whole genome shotgun (WGS) entry which is preliminary data.</text>
</comment>
<sequence length="55" mass="6299">QRVRDLMQMLELAEQAELSEKGLAIVCHRCASPLPRRFVEVNKPVEYAAAKKEVF</sequence>
<name>X1MRM3_9ZZZZ</name>
<dbReference type="EMBL" id="BARV01006169">
    <property type="protein sequence ID" value="GAI09014.1"/>
    <property type="molecule type" value="Genomic_DNA"/>
</dbReference>
<proteinExistence type="predicted"/>
<dbReference type="AlphaFoldDB" id="X1MRM3"/>
<accession>X1MRM3</accession>
<reference evidence="1" key="1">
    <citation type="journal article" date="2014" name="Front. Microbiol.">
        <title>High frequency of phylogenetically diverse reductive dehalogenase-homologous genes in deep subseafloor sedimentary metagenomes.</title>
        <authorList>
            <person name="Kawai M."/>
            <person name="Futagami T."/>
            <person name="Toyoda A."/>
            <person name="Takaki Y."/>
            <person name="Nishi S."/>
            <person name="Hori S."/>
            <person name="Arai W."/>
            <person name="Tsubouchi T."/>
            <person name="Morono Y."/>
            <person name="Uchiyama I."/>
            <person name="Ito T."/>
            <person name="Fujiyama A."/>
            <person name="Inagaki F."/>
            <person name="Takami H."/>
        </authorList>
    </citation>
    <scope>NUCLEOTIDE SEQUENCE</scope>
    <source>
        <strain evidence="1">Expedition CK06-06</strain>
    </source>
</reference>